<dbReference type="Gene3D" id="2.40.160.60">
    <property type="entry name" value="Outer membrane protein transport protein (OMPP1/FadL/TodX)"/>
    <property type="match status" value="1"/>
</dbReference>
<dbReference type="RefSeq" id="WP_272420900.1">
    <property type="nucleotide sequence ID" value="NZ_JAGTJJ010000007.1"/>
</dbReference>
<dbReference type="SUPFAM" id="SSF56935">
    <property type="entry name" value="Porins"/>
    <property type="match status" value="1"/>
</dbReference>
<evidence type="ECO:0000313" key="2">
    <source>
        <dbReference type="Proteomes" id="UP001151081"/>
    </source>
</evidence>
<comment type="caution">
    <text evidence="1">The sequence shown here is derived from an EMBL/GenBank/DDBJ whole genome shotgun (WGS) entry which is preliminary data.</text>
</comment>
<dbReference type="PROSITE" id="PS51257">
    <property type="entry name" value="PROKAR_LIPOPROTEIN"/>
    <property type="match status" value="1"/>
</dbReference>
<dbReference type="Proteomes" id="UP001151081">
    <property type="component" value="Unassembled WGS sequence"/>
</dbReference>
<accession>A0A9X3X4Z7</accession>
<keyword evidence="2" id="KW-1185">Reference proteome</keyword>
<evidence type="ECO:0000313" key="1">
    <source>
        <dbReference type="EMBL" id="MDC3982363.1"/>
    </source>
</evidence>
<reference evidence="1 2" key="1">
    <citation type="submission" date="2021-04" db="EMBL/GenBank/DDBJ databases">
        <title>Genome analysis of Polyangium sp.</title>
        <authorList>
            <person name="Li Y."/>
            <person name="Wang J."/>
        </authorList>
    </citation>
    <scope>NUCLEOTIDE SEQUENCE [LARGE SCALE GENOMIC DNA]</scope>
    <source>
        <strain evidence="1 2">SDU14</strain>
    </source>
</reference>
<dbReference type="AlphaFoldDB" id="A0A9X3X4Z7"/>
<organism evidence="1 2">
    <name type="scientific">Polyangium jinanense</name>
    <dbReference type="NCBI Taxonomy" id="2829994"/>
    <lineage>
        <taxon>Bacteria</taxon>
        <taxon>Pseudomonadati</taxon>
        <taxon>Myxococcota</taxon>
        <taxon>Polyangia</taxon>
        <taxon>Polyangiales</taxon>
        <taxon>Polyangiaceae</taxon>
        <taxon>Polyangium</taxon>
    </lineage>
</organism>
<protein>
    <recommendedName>
        <fullName evidence="3">Long-chain fatty acid transporter</fullName>
    </recommendedName>
</protein>
<name>A0A9X3X4Z7_9BACT</name>
<dbReference type="EMBL" id="JAGTJJ010000007">
    <property type="protein sequence ID" value="MDC3982363.1"/>
    <property type="molecule type" value="Genomic_DNA"/>
</dbReference>
<sequence length="407" mass="42326">MADVPLRFVLSIGVALACVGAPSRVQAGAFEVQGLGPEGVAEASARSARAEDGTAAYFNPGGLALGQGTSIGVAPILSVSTLEAQGERLPFEEPLGIAVSASGTVPLEGPLAGRFRLGFAGHFLPTRALRLLAREGDRAFQPYYDNRTQRLVVLPSLGVRITRNLGIGAAVNVLAGVRGPARLEAGATGAPEPRIDIDANTIMAGVFGVRFDPVEGARLALVLRQAFGIPLRIETTADVGGVPLVTNIETKRAMFDPLTVVLASSFDVGRASFEIDAAWHQWSAWEGPFLSVRSTLPGVNLGSRPIGRLFRDVVSLRIASNVRFDLGKQRTLVLRAGAGGEPTMMTSAPQGRTNLVDGDKLTVGLGATLVLEDVLAKALRIGLGGNGQFVSASGCLFSTSLGVGVDL</sequence>
<gene>
    <name evidence="1" type="ORF">KEG57_17740</name>
</gene>
<proteinExistence type="predicted"/>
<evidence type="ECO:0008006" key="3">
    <source>
        <dbReference type="Google" id="ProtNLM"/>
    </source>
</evidence>